<accession>A0A382S3X4</accession>
<proteinExistence type="predicted"/>
<evidence type="ECO:0000256" key="1">
    <source>
        <dbReference type="SAM" id="Phobius"/>
    </source>
</evidence>
<keyword evidence="1" id="KW-1133">Transmembrane helix</keyword>
<reference evidence="2" key="1">
    <citation type="submission" date="2018-05" db="EMBL/GenBank/DDBJ databases">
        <authorList>
            <person name="Lanie J.A."/>
            <person name="Ng W.-L."/>
            <person name="Kazmierczak K.M."/>
            <person name="Andrzejewski T.M."/>
            <person name="Davidsen T.M."/>
            <person name="Wayne K.J."/>
            <person name="Tettelin H."/>
            <person name="Glass J.I."/>
            <person name="Rusch D."/>
            <person name="Podicherti R."/>
            <person name="Tsui H.-C.T."/>
            <person name="Winkler M.E."/>
        </authorList>
    </citation>
    <scope>NUCLEOTIDE SEQUENCE</scope>
</reference>
<sequence>MYSPKKLLAGAGIIFFKVPAIPAIKLVKFSPSLIDHIKGVEARTAIKPTLPASTGITSLLVPLPRGKGNEPSTLLVNFMIFLSSFFILYTYYT</sequence>
<feature type="transmembrane region" description="Helical" evidence="1">
    <location>
        <begin position="74"/>
        <end position="92"/>
    </location>
</feature>
<dbReference type="EMBL" id="UINC01126259">
    <property type="protein sequence ID" value="SVD04619.1"/>
    <property type="molecule type" value="Genomic_DNA"/>
</dbReference>
<feature type="non-terminal residue" evidence="2">
    <location>
        <position position="93"/>
    </location>
</feature>
<organism evidence="2">
    <name type="scientific">marine metagenome</name>
    <dbReference type="NCBI Taxonomy" id="408172"/>
    <lineage>
        <taxon>unclassified sequences</taxon>
        <taxon>metagenomes</taxon>
        <taxon>ecological metagenomes</taxon>
    </lineage>
</organism>
<keyword evidence="1" id="KW-0812">Transmembrane</keyword>
<protein>
    <submittedName>
        <fullName evidence="2">Uncharacterized protein</fullName>
    </submittedName>
</protein>
<keyword evidence="1" id="KW-0472">Membrane</keyword>
<dbReference type="AlphaFoldDB" id="A0A382S3X4"/>
<name>A0A382S3X4_9ZZZZ</name>
<evidence type="ECO:0000313" key="2">
    <source>
        <dbReference type="EMBL" id="SVD04619.1"/>
    </source>
</evidence>
<gene>
    <name evidence="2" type="ORF">METZ01_LOCUS357473</name>
</gene>